<dbReference type="EMBL" id="WESC01000004">
    <property type="protein sequence ID" value="KAB7741164.1"/>
    <property type="molecule type" value="Genomic_DNA"/>
</dbReference>
<proteinExistence type="predicted"/>
<dbReference type="Proteomes" id="UP000468901">
    <property type="component" value="Unassembled WGS sequence"/>
</dbReference>
<dbReference type="PROSITE" id="PS51318">
    <property type="entry name" value="TAT"/>
    <property type="match status" value="1"/>
</dbReference>
<name>A0A6N6VQ05_9HYPH</name>
<reference evidence="1 2" key="1">
    <citation type="submission" date="2019-09" db="EMBL/GenBank/DDBJ databases">
        <title>Parvibaculum sedimenti sp. nov., isolated from sediment.</title>
        <authorList>
            <person name="Wang Y."/>
        </authorList>
    </citation>
    <scope>NUCLEOTIDE SEQUENCE [LARGE SCALE GENOMIC DNA]</scope>
    <source>
        <strain evidence="1 2">HXT-9</strain>
    </source>
</reference>
<dbReference type="AlphaFoldDB" id="A0A6N6VQ05"/>
<organism evidence="1 2">
    <name type="scientific">Parvibaculum sedimenti</name>
    <dbReference type="NCBI Taxonomy" id="2608632"/>
    <lineage>
        <taxon>Bacteria</taxon>
        <taxon>Pseudomonadati</taxon>
        <taxon>Pseudomonadota</taxon>
        <taxon>Alphaproteobacteria</taxon>
        <taxon>Hyphomicrobiales</taxon>
        <taxon>Parvibaculaceae</taxon>
        <taxon>Parvibaculum</taxon>
    </lineage>
</organism>
<dbReference type="InterPro" id="IPR006311">
    <property type="entry name" value="TAT_signal"/>
</dbReference>
<dbReference type="RefSeq" id="WP_152215137.1">
    <property type="nucleotide sequence ID" value="NZ_WESC01000004.1"/>
</dbReference>
<comment type="caution">
    <text evidence="1">The sequence shown here is derived from an EMBL/GenBank/DDBJ whole genome shotgun (WGS) entry which is preliminary data.</text>
</comment>
<evidence type="ECO:0000313" key="2">
    <source>
        <dbReference type="Proteomes" id="UP000468901"/>
    </source>
</evidence>
<gene>
    <name evidence="1" type="ORF">F2P47_05295</name>
</gene>
<protein>
    <submittedName>
        <fullName evidence="1">Uncharacterized protein</fullName>
    </submittedName>
</protein>
<evidence type="ECO:0000313" key="1">
    <source>
        <dbReference type="EMBL" id="KAB7741164.1"/>
    </source>
</evidence>
<keyword evidence="2" id="KW-1185">Reference proteome</keyword>
<accession>A0A6N6VQ05</accession>
<sequence length="146" mass="15618">MSDAISRRQLLVLTGVGLAAAALPAALPLLDRERTTLAGELIATLADPARAAEIGRQWMVSTERGGNTSVFAQKIAKRLHARGWHPGDPTDVTRSAIGERVRYEFRHDDMVEISGWQISRTEAELCALAAASLGTAPAETEPSTEG</sequence>